<dbReference type="InterPro" id="IPR012337">
    <property type="entry name" value="RNaseH-like_sf"/>
</dbReference>
<dbReference type="EC" id="3.1.26.4" evidence="1"/>
<dbReference type="InterPro" id="IPR037056">
    <property type="entry name" value="RNase_H1_N_sf"/>
</dbReference>
<protein>
    <recommendedName>
        <fullName evidence="1">Ribonuclease H</fullName>
        <ecNumber evidence="1">3.1.26.4</ecNumber>
    </recommendedName>
</protein>
<comment type="catalytic activity">
    <reaction evidence="1">
        <text>Endonucleolytic cleavage to 5'-phosphomonoester.</text>
        <dbReference type="EC" id="3.1.26.4"/>
    </reaction>
</comment>
<dbReference type="Gene3D" id="3.30.420.10">
    <property type="entry name" value="Ribonuclease H-like superfamily/Ribonuclease H"/>
    <property type="match status" value="1"/>
</dbReference>
<dbReference type="InterPro" id="IPR036397">
    <property type="entry name" value="RNaseH_sf"/>
</dbReference>
<dbReference type="PROSITE" id="PS50879">
    <property type="entry name" value="RNASE_H_1"/>
    <property type="match status" value="1"/>
</dbReference>
<accession>A0ABV9N2S7</accession>
<dbReference type="EMBL" id="JBHSGP010000008">
    <property type="protein sequence ID" value="MFC4721579.1"/>
    <property type="molecule type" value="Genomic_DNA"/>
</dbReference>
<evidence type="ECO:0000313" key="4">
    <source>
        <dbReference type="Proteomes" id="UP001595953"/>
    </source>
</evidence>
<keyword evidence="1" id="KW-0963">Cytoplasm</keyword>
<keyword evidence="1" id="KW-0378">Hydrolase</keyword>
<keyword evidence="1" id="KW-0460">Magnesium</keyword>
<keyword evidence="1" id="KW-0255">Endonuclease</keyword>
<dbReference type="InterPro" id="IPR011320">
    <property type="entry name" value="RNase_H1_N"/>
</dbReference>
<feature type="domain" description="RNase H type-1" evidence="2">
    <location>
        <begin position="78"/>
        <end position="212"/>
    </location>
</feature>
<dbReference type="Pfam" id="PF00075">
    <property type="entry name" value="RNase_H"/>
    <property type="match status" value="1"/>
</dbReference>
<organism evidence="3 4">
    <name type="scientific">Geojedonia litorea</name>
    <dbReference type="NCBI Taxonomy" id="1268269"/>
    <lineage>
        <taxon>Bacteria</taxon>
        <taxon>Pseudomonadati</taxon>
        <taxon>Bacteroidota</taxon>
        <taxon>Flavobacteriia</taxon>
        <taxon>Flavobacteriales</taxon>
        <taxon>Flavobacteriaceae</taxon>
        <taxon>Geojedonia</taxon>
    </lineage>
</organism>
<dbReference type="PIRSF" id="PIRSF037839">
    <property type="entry name" value="Ribonuclease_H"/>
    <property type="match status" value="1"/>
</dbReference>
<dbReference type="SUPFAM" id="SSF53098">
    <property type="entry name" value="Ribonuclease H-like"/>
    <property type="match status" value="1"/>
</dbReference>
<comment type="caution">
    <text evidence="3">The sequence shown here is derived from an EMBL/GenBank/DDBJ whole genome shotgun (WGS) entry which is preliminary data.</text>
</comment>
<gene>
    <name evidence="3" type="ORF">ACFO5O_04565</name>
</gene>
<evidence type="ECO:0000313" key="3">
    <source>
        <dbReference type="EMBL" id="MFC4721579.1"/>
    </source>
</evidence>
<keyword evidence="1" id="KW-0479">Metal-binding</keyword>
<name>A0ABV9N2S7_9FLAO</name>
<dbReference type="Pfam" id="PF01693">
    <property type="entry name" value="Cauli_VI"/>
    <property type="match status" value="1"/>
</dbReference>
<keyword evidence="1" id="KW-0540">Nuclease</keyword>
<sequence length="212" mass="24311">MSKKKKKYYVVWKGAKTGILESWEECRESIHGFKGAEYKSFTTLNLAQKAFSENYSNYKGKTIFESTLSKEQLELIGKPNLNSVSVDAACSGNPGTVEYQCVDTNTKKQIFHFGPLHESTNNIGEFLGLVHTLAHLKKTNDKRPIYTDSKTAISWVKDKTYRTSLEKNEKNSKSFKLLDRAVKWLEENQIENKILKWETQAWGEIPADFGRK</sequence>
<dbReference type="RefSeq" id="WP_387961362.1">
    <property type="nucleotide sequence ID" value="NZ_JBHSGP010000008.1"/>
</dbReference>
<evidence type="ECO:0000259" key="2">
    <source>
        <dbReference type="PROSITE" id="PS50879"/>
    </source>
</evidence>
<comment type="similarity">
    <text evidence="1">Belongs to the RNase H family.</text>
</comment>
<proteinExistence type="inferred from homology"/>
<dbReference type="InterPro" id="IPR017290">
    <property type="entry name" value="RNase_H_bac"/>
</dbReference>
<evidence type="ECO:0000256" key="1">
    <source>
        <dbReference type="PIRNR" id="PIRNR037839"/>
    </source>
</evidence>
<dbReference type="InterPro" id="IPR009027">
    <property type="entry name" value="Ribosomal_bL9/RNase_H1_N"/>
</dbReference>
<dbReference type="Gene3D" id="3.40.970.10">
    <property type="entry name" value="Ribonuclease H1, N-terminal domain"/>
    <property type="match status" value="1"/>
</dbReference>
<dbReference type="SUPFAM" id="SSF55658">
    <property type="entry name" value="L9 N-domain-like"/>
    <property type="match status" value="1"/>
</dbReference>
<dbReference type="Proteomes" id="UP001595953">
    <property type="component" value="Unassembled WGS sequence"/>
</dbReference>
<comment type="function">
    <text evidence="1">Endonuclease that specifically degrades the RNA of RNA-DNA hybrids.</text>
</comment>
<keyword evidence="4" id="KW-1185">Reference proteome</keyword>
<reference evidence="4" key="1">
    <citation type="journal article" date="2019" name="Int. J. Syst. Evol. Microbiol.">
        <title>The Global Catalogue of Microorganisms (GCM) 10K type strain sequencing project: providing services to taxonomists for standard genome sequencing and annotation.</title>
        <authorList>
            <consortium name="The Broad Institute Genomics Platform"/>
            <consortium name="The Broad Institute Genome Sequencing Center for Infectious Disease"/>
            <person name="Wu L."/>
            <person name="Ma J."/>
        </authorList>
    </citation>
    <scope>NUCLEOTIDE SEQUENCE [LARGE SCALE GENOMIC DNA]</scope>
    <source>
        <strain evidence="4">CCUG 63682</strain>
    </source>
</reference>
<comment type="subcellular location">
    <subcellularLocation>
        <location evidence="1">Cytoplasm</location>
    </subcellularLocation>
</comment>
<dbReference type="InterPro" id="IPR002156">
    <property type="entry name" value="RNaseH_domain"/>
</dbReference>